<comment type="subcellular location">
    <subcellularLocation>
        <location evidence="1">Cell membrane</location>
        <topology evidence="1">Multi-pass membrane protein</topology>
    </subcellularLocation>
</comment>
<dbReference type="InterPro" id="IPR020846">
    <property type="entry name" value="MFS_dom"/>
</dbReference>
<evidence type="ECO:0000256" key="3">
    <source>
        <dbReference type="ARBA" id="ARBA00022475"/>
    </source>
</evidence>
<keyword evidence="4 7" id="KW-0812">Transmembrane</keyword>
<reference evidence="9 10" key="1">
    <citation type="journal article" date="2015" name="Genome Announc.">
        <title>Expanding the biotechnology potential of lactobacilli through comparative genomics of 213 strains and associated genera.</title>
        <authorList>
            <person name="Sun Z."/>
            <person name="Harris H.M."/>
            <person name="McCann A."/>
            <person name="Guo C."/>
            <person name="Argimon S."/>
            <person name="Zhang W."/>
            <person name="Yang X."/>
            <person name="Jeffery I.B."/>
            <person name="Cooney J.C."/>
            <person name="Kagawa T.F."/>
            <person name="Liu W."/>
            <person name="Song Y."/>
            <person name="Salvetti E."/>
            <person name="Wrobel A."/>
            <person name="Rasinkangas P."/>
            <person name="Parkhill J."/>
            <person name="Rea M.C."/>
            <person name="O'Sullivan O."/>
            <person name="Ritari J."/>
            <person name="Douillard F.P."/>
            <person name="Paul Ross R."/>
            <person name="Yang R."/>
            <person name="Briner A.E."/>
            <person name="Felis G.E."/>
            <person name="de Vos W.M."/>
            <person name="Barrangou R."/>
            <person name="Klaenhammer T.R."/>
            <person name="Caufield P.W."/>
            <person name="Cui Y."/>
            <person name="Zhang H."/>
            <person name="O'Toole P.W."/>
        </authorList>
    </citation>
    <scope>NUCLEOTIDE SEQUENCE [LARGE SCALE GENOMIC DNA]</scope>
    <source>
        <strain evidence="9 10">DSM 12744</strain>
    </source>
</reference>
<organism evidence="9 10">
    <name type="scientific">Schleiferilactobacillus perolens DSM 12744</name>
    <dbReference type="NCBI Taxonomy" id="1423792"/>
    <lineage>
        <taxon>Bacteria</taxon>
        <taxon>Bacillati</taxon>
        <taxon>Bacillota</taxon>
        <taxon>Bacilli</taxon>
        <taxon>Lactobacillales</taxon>
        <taxon>Lactobacillaceae</taxon>
        <taxon>Schleiferilactobacillus</taxon>
    </lineage>
</organism>
<feature type="transmembrane region" description="Helical" evidence="7">
    <location>
        <begin position="137"/>
        <end position="155"/>
    </location>
</feature>
<evidence type="ECO:0000256" key="1">
    <source>
        <dbReference type="ARBA" id="ARBA00004651"/>
    </source>
</evidence>
<proteinExistence type="predicted"/>
<sequence>MGATIIVLLNHNYVLFGLLNAATFLLSAWSLIRQRQILQTAEPAQSARPFQRLPLRQSIRQTLAFLHHDRSLFILSIFAFLINLLTAANDGMMTVTLLSTPRLWLNNYGYTVAVLNMTLSIGLIAGSLFANDGLQRLSIMKLMALILAAAMSLAVAFLGQWSIGLIIASLFATGYLLGKINPRISTLLMMRVPEKEIAAMSGVVGMVTLIGAPIGQVVFLGIANGVSPAASWLAFGIAAFCLLILTVMMVKKMPASD</sequence>
<evidence type="ECO:0000256" key="4">
    <source>
        <dbReference type="ARBA" id="ARBA00022692"/>
    </source>
</evidence>
<accession>A0A0R1MSX1</accession>
<dbReference type="STRING" id="1423792.FD09_GL000798"/>
<evidence type="ECO:0000259" key="8">
    <source>
        <dbReference type="PROSITE" id="PS50850"/>
    </source>
</evidence>
<protein>
    <submittedName>
        <fullName evidence="9">Transportation permease, UpsA</fullName>
    </submittedName>
</protein>
<evidence type="ECO:0000256" key="2">
    <source>
        <dbReference type="ARBA" id="ARBA00022448"/>
    </source>
</evidence>
<keyword evidence="3" id="KW-1003">Cell membrane</keyword>
<gene>
    <name evidence="9" type="ORF">FD09_GL000798</name>
</gene>
<dbReference type="SUPFAM" id="SSF103473">
    <property type="entry name" value="MFS general substrate transporter"/>
    <property type="match status" value="1"/>
</dbReference>
<name>A0A0R1MSX1_9LACO</name>
<dbReference type="InterPro" id="IPR036259">
    <property type="entry name" value="MFS_trans_sf"/>
</dbReference>
<feature type="transmembrane region" description="Helical" evidence="7">
    <location>
        <begin position="12"/>
        <end position="32"/>
    </location>
</feature>
<keyword evidence="6 7" id="KW-0472">Membrane</keyword>
<dbReference type="AlphaFoldDB" id="A0A0R1MSX1"/>
<dbReference type="OrthoDB" id="2989542at2"/>
<keyword evidence="5 7" id="KW-1133">Transmembrane helix</keyword>
<feature type="transmembrane region" description="Helical" evidence="7">
    <location>
        <begin position="70"/>
        <end position="88"/>
    </location>
</feature>
<evidence type="ECO:0000256" key="5">
    <source>
        <dbReference type="ARBA" id="ARBA00022989"/>
    </source>
</evidence>
<evidence type="ECO:0000313" key="9">
    <source>
        <dbReference type="EMBL" id="KRL11073.1"/>
    </source>
</evidence>
<keyword evidence="2" id="KW-0813">Transport</keyword>
<dbReference type="GO" id="GO:0022857">
    <property type="term" value="F:transmembrane transporter activity"/>
    <property type="evidence" value="ECO:0007669"/>
    <property type="project" value="InterPro"/>
</dbReference>
<feature type="transmembrane region" description="Helical" evidence="7">
    <location>
        <begin position="199"/>
        <end position="223"/>
    </location>
</feature>
<feature type="transmembrane region" description="Helical" evidence="7">
    <location>
        <begin position="108"/>
        <end position="130"/>
    </location>
</feature>
<evidence type="ECO:0000256" key="6">
    <source>
        <dbReference type="ARBA" id="ARBA00023136"/>
    </source>
</evidence>
<dbReference type="Gene3D" id="1.20.1250.20">
    <property type="entry name" value="MFS general substrate transporter like domains"/>
    <property type="match status" value="1"/>
</dbReference>
<dbReference type="PANTHER" id="PTHR23513:SF6">
    <property type="entry name" value="MAJOR FACILITATOR SUPERFAMILY ASSOCIATED DOMAIN-CONTAINING PROTEIN"/>
    <property type="match status" value="1"/>
</dbReference>
<dbReference type="PROSITE" id="PS50850">
    <property type="entry name" value="MFS"/>
    <property type="match status" value="1"/>
</dbReference>
<keyword evidence="10" id="KW-1185">Reference proteome</keyword>
<evidence type="ECO:0000313" key="10">
    <source>
        <dbReference type="Proteomes" id="UP000051330"/>
    </source>
</evidence>
<evidence type="ECO:0000256" key="7">
    <source>
        <dbReference type="SAM" id="Phobius"/>
    </source>
</evidence>
<feature type="transmembrane region" description="Helical" evidence="7">
    <location>
        <begin position="161"/>
        <end position="178"/>
    </location>
</feature>
<dbReference type="GO" id="GO:0005886">
    <property type="term" value="C:plasma membrane"/>
    <property type="evidence" value="ECO:0007669"/>
    <property type="project" value="UniProtKB-SubCell"/>
</dbReference>
<feature type="domain" description="Major facilitator superfamily (MFS) profile" evidence="8">
    <location>
        <begin position="71"/>
        <end position="257"/>
    </location>
</feature>
<dbReference type="PANTHER" id="PTHR23513">
    <property type="entry name" value="INTEGRAL MEMBRANE EFFLUX PROTEIN-RELATED"/>
    <property type="match status" value="1"/>
</dbReference>
<dbReference type="EMBL" id="AZEC01000013">
    <property type="protein sequence ID" value="KRL11073.1"/>
    <property type="molecule type" value="Genomic_DNA"/>
</dbReference>
<dbReference type="Proteomes" id="UP000051330">
    <property type="component" value="Unassembled WGS sequence"/>
</dbReference>
<dbReference type="PATRIC" id="fig|1423792.3.peg.814"/>
<comment type="caution">
    <text evidence="9">The sequence shown here is derived from an EMBL/GenBank/DDBJ whole genome shotgun (WGS) entry which is preliminary data.</text>
</comment>
<feature type="transmembrane region" description="Helical" evidence="7">
    <location>
        <begin position="229"/>
        <end position="250"/>
    </location>
</feature>